<protein>
    <submittedName>
        <fullName evidence="1">Uncharacterized protein</fullName>
    </submittedName>
</protein>
<reference evidence="1" key="1">
    <citation type="submission" date="2021-02" db="EMBL/GenBank/DDBJ databases">
        <authorList>
            <person name="Dougan E. K."/>
            <person name="Rhodes N."/>
            <person name="Thang M."/>
            <person name="Chan C."/>
        </authorList>
    </citation>
    <scope>NUCLEOTIDE SEQUENCE</scope>
</reference>
<sequence>MACCKCGGGLTSATPFRYYTEPLLSGSGTVKGYPLPRAGSSYSVDDKCQLLKYNLTIDGLTGALKLVDGCRTVGCGHALQQNFAVKCTITAHEGEFNASATLSVTGSLLAYKSSVLVVPPMGRDFAAQNSTRLSSPRVQCVPDTLGKVLDIAESFELRVKAGASQALQGAGVTALTLPGLPAAPGGLCKARPGLLGEPLERGSWIRLEQSCLEKLEFPALCRNRSPGSTNMRR</sequence>
<dbReference type="EMBL" id="CAJNDS010002296">
    <property type="protein sequence ID" value="CAE7417065.1"/>
    <property type="molecule type" value="Genomic_DNA"/>
</dbReference>
<name>A0A812R3Q1_9DINO</name>
<comment type="caution">
    <text evidence="1">The sequence shown here is derived from an EMBL/GenBank/DDBJ whole genome shotgun (WGS) entry which is preliminary data.</text>
</comment>
<proteinExistence type="predicted"/>
<evidence type="ECO:0000313" key="2">
    <source>
        <dbReference type="Proteomes" id="UP000604046"/>
    </source>
</evidence>
<accession>A0A812R3Q1</accession>
<organism evidence="1 2">
    <name type="scientific">Symbiodinium natans</name>
    <dbReference type="NCBI Taxonomy" id="878477"/>
    <lineage>
        <taxon>Eukaryota</taxon>
        <taxon>Sar</taxon>
        <taxon>Alveolata</taxon>
        <taxon>Dinophyceae</taxon>
        <taxon>Suessiales</taxon>
        <taxon>Symbiodiniaceae</taxon>
        <taxon>Symbiodinium</taxon>
    </lineage>
</organism>
<keyword evidence="2" id="KW-1185">Reference proteome</keyword>
<dbReference type="AlphaFoldDB" id="A0A812R3Q1"/>
<gene>
    <name evidence="1" type="ORF">SNAT2548_LOCUS22678</name>
</gene>
<dbReference type="Proteomes" id="UP000604046">
    <property type="component" value="Unassembled WGS sequence"/>
</dbReference>
<evidence type="ECO:0000313" key="1">
    <source>
        <dbReference type="EMBL" id="CAE7417065.1"/>
    </source>
</evidence>